<dbReference type="PROSITE" id="PS50926">
    <property type="entry name" value="TRAM"/>
    <property type="match status" value="1"/>
</dbReference>
<keyword evidence="2" id="KW-0949">S-adenosyl-L-methionine</keyword>
<reference evidence="8" key="1">
    <citation type="submission" date="2018-05" db="EMBL/GenBank/DDBJ databases">
        <authorList>
            <person name="Lanie J.A."/>
            <person name="Ng W.-L."/>
            <person name="Kazmierczak K.M."/>
            <person name="Andrzejewski T.M."/>
            <person name="Davidsen T.M."/>
            <person name="Wayne K.J."/>
            <person name="Tettelin H."/>
            <person name="Glass J.I."/>
            <person name="Rusch D."/>
            <person name="Podicherti R."/>
            <person name="Tsui H.-C.T."/>
            <person name="Winkler M.E."/>
        </authorList>
    </citation>
    <scope>NUCLEOTIDE SEQUENCE</scope>
</reference>
<dbReference type="SUPFAM" id="SSF102114">
    <property type="entry name" value="Radical SAM enzymes"/>
    <property type="match status" value="1"/>
</dbReference>
<dbReference type="InterPro" id="IPR005840">
    <property type="entry name" value="Ribosomal_uS12_MeSTrfase_RimO"/>
</dbReference>
<organism evidence="8">
    <name type="scientific">marine metagenome</name>
    <dbReference type="NCBI Taxonomy" id="408172"/>
    <lineage>
        <taxon>unclassified sequences</taxon>
        <taxon>metagenomes</taxon>
        <taxon>ecological metagenomes</taxon>
    </lineage>
</organism>
<dbReference type="GO" id="GO:0035599">
    <property type="term" value="F:aspartic acid methylthiotransferase activity"/>
    <property type="evidence" value="ECO:0007669"/>
    <property type="project" value="TreeGrafter"/>
</dbReference>
<dbReference type="InterPro" id="IPR023404">
    <property type="entry name" value="rSAM_horseshoe"/>
</dbReference>
<dbReference type="Pfam" id="PF18693">
    <property type="entry name" value="TRAM_2"/>
    <property type="match status" value="1"/>
</dbReference>
<evidence type="ECO:0000256" key="5">
    <source>
        <dbReference type="ARBA" id="ARBA00023014"/>
    </source>
</evidence>
<keyword evidence="1" id="KW-0004">4Fe-4S</keyword>
<evidence type="ECO:0000256" key="4">
    <source>
        <dbReference type="ARBA" id="ARBA00023004"/>
    </source>
</evidence>
<evidence type="ECO:0000259" key="6">
    <source>
        <dbReference type="PROSITE" id="PS50926"/>
    </source>
</evidence>
<dbReference type="GO" id="GO:0005829">
    <property type="term" value="C:cytosol"/>
    <property type="evidence" value="ECO:0007669"/>
    <property type="project" value="TreeGrafter"/>
</dbReference>
<dbReference type="InterPro" id="IPR007197">
    <property type="entry name" value="rSAM"/>
</dbReference>
<dbReference type="PANTHER" id="PTHR43837:SF1">
    <property type="entry name" value="RIBOSOMAL PROTEIN US12 METHYLTHIOTRANSFERASE RIMO"/>
    <property type="match status" value="1"/>
</dbReference>
<feature type="non-terminal residue" evidence="8">
    <location>
        <position position="1"/>
    </location>
</feature>
<keyword evidence="3" id="KW-0479">Metal-binding</keyword>
<dbReference type="PANTHER" id="PTHR43837">
    <property type="entry name" value="RIBOSOMAL PROTEIN S12 METHYLTHIOTRANSFERASE RIMO"/>
    <property type="match status" value="1"/>
</dbReference>
<sequence length="244" mass="27924">TSYGWDLSPRSSLHELMDELENVNGIEWIRLHYAHPAHLHWDMIQRFKSLVKLLPYIDMPVQHGSDAVLKRMRRGLSSDGIRERINSLKNINTDIAIRTGIIVGFPGETEDEFNELYNFVEETQFDRLGVFTYSEEEGTFGATLKDDVPIEVKTDRMDAIMMLQQDINLKKNEALVGKTEQVLVDRVSDDGTSFGRTYRDAPEVDNFVRIEEKLPVGAFVDAKITDAFEYDLKGEVVVHESKTV</sequence>
<evidence type="ECO:0000256" key="2">
    <source>
        <dbReference type="ARBA" id="ARBA00022691"/>
    </source>
</evidence>
<dbReference type="SMART" id="SM00729">
    <property type="entry name" value="Elp3"/>
    <property type="match status" value="1"/>
</dbReference>
<gene>
    <name evidence="8" type="ORF">METZ01_LOCUS415260</name>
</gene>
<evidence type="ECO:0000256" key="1">
    <source>
        <dbReference type="ARBA" id="ARBA00022485"/>
    </source>
</evidence>
<dbReference type="Gene3D" id="3.80.30.20">
    <property type="entry name" value="tm_1862 like domain"/>
    <property type="match status" value="1"/>
</dbReference>
<keyword evidence="4" id="KW-0408">Iron</keyword>
<dbReference type="InterPro" id="IPR058240">
    <property type="entry name" value="rSAM_sf"/>
</dbReference>
<dbReference type="InterPro" id="IPR012340">
    <property type="entry name" value="NA-bd_OB-fold"/>
</dbReference>
<dbReference type="InterPro" id="IPR002792">
    <property type="entry name" value="TRAM_dom"/>
</dbReference>
<dbReference type="GO" id="GO:0046872">
    <property type="term" value="F:metal ion binding"/>
    <property type="evidence" value="ECO:0007669"/>
    <property type="project" value="UniProtKB-KW"/>
</dbReference>
<feature type="domain" description="Radical SAM core" evidence="7">
    <location>
        <begin position="1"/>
        <end position="170"/>
    </location>
</feature>
<name>A0A382WU67_9ZZZZ</name>
<evidence type="ECO:0000256" key="3">
    <source>
        <dbReference type="ARBA" id="ARBA00022723"/>
    </source>
</evidence>
<dbReference type="InterPro" id="IPR006638">
    <property type="entry name" value="Elp3/MiaA/NifB-like_rSAM"/>
</dbReference>
<dbReference type="GO" id="GO:0051539">
    <property type="term" value="F:4 iron, 4 sulfur cluster binding"/>
    <property type="evidence" value="ECO:0007669"/>
    <property type="project" value="UniProtKB-KW"/>
</dbReference>
<evidence type="ECO:0000313" key="8">
    <source>
        <dbReference type="EMBL" id="SVD62406.1"/>
    </source>
</evidence>
<proteinExistence type="predicted"/>
<dbReference type="AlphaFoldDB" id="A0A382WU67"/>
<dbReference type="Gene3D" id="2.40.50.140">
    <property type="entry name" value="Nucleic acid-binding proteins"/>
    <property type="match status" value="1"/>
</dbReference>
<dbReference type="EMBL" id="UINC01162580">
    <property type="protein sequence ID" value="SVD62406.1"/>
    <property type="molecule type" value="Genomic_DNA"/>
</dbReference>
<protein>
    <submittedName>
        <fullName evidence="8">Uncharacterized protein</fullName>
    </submittedName>
</protein>
<evidence type="ECO:0000259" key="7">
    <source>
        <dbReference type="PROSITE" id="PS51918"/>
    </source>
</evidence>
<dbReference type="PROSITE" id="PS51918">
    <property type="entry name" value="RADICAL_SAM"/>
    <property type="match status" value="1"/>
</dbReference>
<keyword evidence="5" id="KW-0411">Iron-sulfur</keyword>
<feature type="domain" description="TRAM" evidence="6">
    <location>
        <begin position="173"/>
        <end position="238"/>
    </location>
</feature>
<dbReference type="Pfam" id="PF04055">
    <property type="entry name" value="Radical_SAM"/>
    <property type="match status" value="1"/>
</dbReference>
<accession>A0A382WU67</accession>